<dbReference type="Proteomes" id="UP000756921">
    <property type="component" value="Unassembled WGS sequence"/>
</dbReference>
<evidence type="ECO:0000313" key="2">
    <source>
        <dbReference type="Proteomes" id="UP000756921"/>
    </source>
</evidence>
<comment type="caution">
    <text evidence="1">The sequence shown here is derived from an EMBL/GenBank/DDBJ whole genome shotgun (WGS) entry which is preliminary data.</text>
</comment>
<gene>
    <name evidence="1" type="ORF">PMIN01_02810</name>
</gene>
<dbReference type="EMBL" id="WJXW01000002">
    <property type="protein sequence ID" value="KAF9740175.1"/>
    <property type="molecule type" value="Genomic_DNA"/>
</dbReference>
<sequence>MGSGPRHVLQLRRSRLRLYSRHFWHWSVWTPTAVPIRFVQPPCTSTHSAVRNHTMRRMRHSP</sequence>
<protein>
    <submittedName>
        <fullName evidence="1">Uncharacterized protein</fullName>
    </submittedName>
</protein>
<name>A0A9P6GS73_9PLEO</name>
<proteinExistence type="predicted"/>
<accession>A0A9P6GS73</accession>
<dbReference type="AlphaFoldDB" id="A0A9P6GS73"/>
<reference evidence="1" key="1">
    <citation type="journal article" date="2020" name="Mol. Plant Microbe Interact.">
        <title>Genome Sequence of the Biocontrol Agent Coniothyrium minitans strain Conio (IMI 134523).</title>
        <authorList>
            <person name="Patel D."/>
            <person name="Shittu T.A."/>
            <person name="Baroncelli R."/>
            <person name="Muthumeenakshi S."/>
            <person name="Osborne T.H."/>
            <person name="Janganan T.K."/>
            <person name="Sreenivasaprasad S."/>
        </authorList>
    </citation>
    <scope>NUCLEOTIDE SEQUENCE</scope>
    <source>
        <strain evidence="1">Conio</strain>
    </source>
</reference>
<keyword evidence="2" id="KW-1185">Reference proteome</keyword>
<organism evidence="1 2">
    <name type="scientific">Paraphaeosphaeria minitans</name>
    <dbReference type="NCBI Taxonomy" id="565426"/>
    <lineage>
        <taxon>Eukaryota</taxon>
        <taxon>Fungi</taxon>
        <taxon>Dikarya</taxon>
        <taxon>Ascomycota</taxon>
        <taxon>Pezizomycotina</taxon>
        <taxon>Dothideomycetes</taxon>
        <taxon>Pleosporomycetidae</taxon>
        <taxon>Pleosporales</taxon>
        <taxon>Massarineae</taxon>
        <taxon>Didymosphaeriaceae</taxon>
        <taxon>Paraphaeosphaeria</taxon>
    </lineage>
</organism>
<evidence type="ECO:0000313" key="1">
    <source>
        <dbReference type="EMBL" id="KAF9740175.1"/>
    </source>
</evidence>